<evidence type="ECO:0000256" key="17">
    <source>
        <dbReference type="ARBA" id="ARBA00023049"/>
    </source>
</evidence>
<dbReference type="GO" id="GO:0051539">
    <property type="term" value="F:4 iron, 4 sulfur cluster binding"/>
    <property type="evidence" value="ECO:0007669"/>
    <property type="project" value="UniProtKB-KW"/>
</dbReference>
<keyword evidence="17" id="KW-0482">Metalloprotease</keyword>
<dbReference type="Pfam" id="PF26466">
    <property type="entry name" value="DNA_primase_lrg_N"/>
    <property type="match status" value="1"/>
</dbReference>
<keyword evidence="13 24" id="KW-0378">Hydrolase</keyword>
<evidence type="ECO:0000256" key="2">
    <source>
        <dbReference type="ARBA" id="ARBA00001947"/>
    </source>
</evidence>
<comment type="caution">
    <text evidence="24">The sequence shown here is derived from an EMBL/GenBank/DDBJ whole genome shotgun (WGS) entry which is preliminary data.</text>
</comment>
<dbReference type="GO" id="GO:0004035">
    <property type="term" value="F:alkaline phosphatase activity"/>
    <property type="evidence" value="ECO:0007669"/>
    <property type="project" value="UniProtKB-ARBA"/>
</dbReference>
<dbReference type="Pfam" id="PF04104">
    <property type="entry name" value="DNA_primase_lrg"/>
    <property type="match status" value="1"/>
</dbReference>
<sequence>MTTKPSLKAAEDFLSFVNASPTPFHAVNSAKERLEKAGFKHIRERDSWAPTLQPGGKYYLTRNTSSIVAFAIGRKWKAGNPISMIGAHTDSPCLRIKPVSKRQSDGFLQVACETYGGGLWHTWFDRDLSIAGRAMVRTKDGNIEQRLVKVDRPILRIPTLAIHLDRQENFQFNKETQLFPITGLVAAELNRQGKTEESKDGSTSTEEGPFEPLAAPTARHHPYIVDIIAEEAGAEASDIVDFEMVLYDTQKSVIGGLNNELIFSPRLDNLMMTYCSVEGLIKSLSSSSALENNSTIRLIACFDHEEIGSQTAQGADSNLLPAVIRRLSLLPASESSSDKSYDKVEADTATAYEQTLATSFLISADMAHSVHPNYPAKYESQHRPEMNKGTVIKINANARYATNSPGIVLLQEAARRAKPASYSMSSTKEGVPLQLFVVRNDSSCGSTIGPMLSAAMGARTLDLGNPQLSMHSIRETGGAHDVEHAVNLFDSFFENFEELEKKIINIMGEGKESTVLPWELIGFVPQVPAGIGVLWSGDHLYDKVPETLEMLRSKGKQLVFVTNNSTKSRADYKKKFDKLGIPVEVDEVFGSSYSAAVYIARILKLPAPKNKVFVLGESGVEQELESEGVPYIGGTDPALRRDIRQPEDFEAIANGTLLDPNVGVVLSGLDFHSNYLKTAIAFQYLQRGAIYLATNIDSTLPMAHTLFPGAGSSGAALEKAIGRAPLSLGKPSQAMMDAVEGKFKFDRSRTCMVGDRLNTDIQFGIDGKLGGTLAVLTGVSKKEDFLAEGAPTVPTAYLNALGDLSQQQEINSRTDNDDNMIRHDHHSRVDSKRRANLDYKKRQFAKAEFQQQNYEHRLNFYVLPPTAEITLEEFETWAINRLKANSAVLSELEACSFRNRSPEETAEYMKSILEKYLPLRSDSSRSQKLQDERRRDHYSHFILRLAFSSTEDLRRRFSRLETMLFTLRFKDDDLRERQDFVKSLNLAWEEVKEDEKRELKDELHAASGIKKTEDQEWFKVDWERVPELVGQRKVLLKRGMAYVPQREQMSLVVAEFTNKLDEALELTARALPRLDEDDRLAPILAHLSQSFTAPDAAYSTSDADINGLSTITAASIDALSQNFPLCMRNLHMTLRENSHLKHYGRLQYTLFLKGIGLSLDECLMFWRRSFKLITDEKFQKEYKYNIRHAYGDVGGDANRRGRGYTPYSCQKLLTEPLPGPGQSHGCPYRSFTPDNLLTLLQRVGVNDRDVLKVVKEDVGERLQGDPKHNDAKAARKRLHTPTMAPNLSQNKAVKLVAHAAANKYAICATCCYNVEGIIASIRAAEAKRAPLIIQLFPWAITYADGILLHAAREAADKASVPVALHMDHAQTPEMVKKAADFPHGFDGIMVDMSHFDDNLEKTAELVKYCNERGIITEAEPGRIDGGEDGVGDLSEMGLEAILTTPEQAEEFVATGINWLAPAFGNVHGKYGPQGPQLDYERLKRVHAKIGDRVSLVLHGAGAEWFQEKLLRECIDCGVAKVNINDAFNNDFITVMKEQAGLTPITGLIEKATDKMQKSIESYITWMGGEGMADKM</sequence>
<evidence type="ECO:0000256" key="20">
    <source>
        <dbReference type="ARBA" id="ARBA00066659"/>
    </source>
</evidence>
<dbReference type="SUPFAM" id="SSF51569">
    <property type="entry name" value="Aldolase"/>
    <property type="match status" value="1"/>
</dbReference>
<evidence type="ECO:0000256" key="7">
    <source>
        <dbReference type="ARBA" id="ARBA00022438"/>
    </source>
</evidence>
<dbReference type="Gene3D" id="1.20.930.80">
    <property type="match status" value="1"/>
</dbReference>
<keyword evidence="9" id="KW-0639">Primosome</keyword>
<dbReference type="Gene3D" id="3.40.50.1000">
    <property type="entry name" value="HAD superfamily/HAD-like"/>
    <property type="match status" value="2"/>
</dbReference>
<evidence type="ECO:0000256" key="1">
    <source>
        <dbReference type="ARBA" id="ARBA00001335"/>
    </source>
</evidence>
<comment type="catalytic activity">
    <reaction evidence="19">
        <text>4-nitrophenyl phosphate + H2O = 4-nitrophenol + phosphate + H(+)</text>
        <dbReference type="Rhea" id="RHEA:21664"/>
        <dbReference type="ChEBI" id="CHEBI:15377"/>
        <dbReference type="ChEBI" id="CHEBI:15378"/>
        <dbReference type="ChEBI" id="CHEBI:43474"/>
        <dbReference type="ChEBI" id="CHEBI:57917"/>
        <dbReference type="ChEBI" id="CHEBI:61146"/>
        <dbReference type="EC" id="3.1.3.41"/>
    </reaction>
</comment>
<evidence type="ECO:0000256" key="3">
    <source>
        <dbReference type="ARBA" id="ARBA00001966"/>
    </source>
</evidence>
<evidence type="ECO:0000313" key="24">
    <source>
        <dbReference type="EMBL" id="RAR06817.1"/>
    </source>
</evidence>
<comment type="similarity">
    <text evidence="4">Belongs to the peptidase M18 family.</text>
</comment>
<dbReference type="Pfam" id="PF13242">
    <property type="entry name" value="Hydrolase_like"/>
    <property type="match status" value="1"/>
</dbReference>
<feature type="region of interest" description="Disordered" evidence="22">
    <location>
        <begin position="191"/>
        <end position="215"/>
    </location>
</feature>
<dbReference type="GO" id="GO:0006269">
    <property type="term" value="P:DNA replication, synthesis of primer"/>
    <property type="evidence" value="ECO:0007669"/>
    <property type="project" value="UniProtKB-KW"/>
</dbReference>
<evidence type="ECO:0000256" key="15">
    <source>
        <dbReference type="ARBA" id="ARBA00023004"/>
    </source>
</evidence>
<keyword evidence="14" id="KW-0862">Zinc</keyword>
<dbReference type="InterPro" id="IPR000771">
    <property type="entry name" value="FBA_II"/>
</dbReference>
<protein>
    <recommendedName>
        <fullName evidence="21">4-nitrophenylphosphatase</fullName>
        <ecNumber evidence="20">3.1.3.41</ecNumber>
        <ecNumber evidence="6">3.4.11.21</ecNumber>
    </recommendedName>
</protein>
<evidence type="ECO:0000256" key="12">
    <source>
        <dbReference type="ARBA" id="ARBA00022723"/>
    </source>
</evidence>
<dbReference type="NCBIfam" id="TIGR01452">
    <property type="entry name" value="PGP_euk"/>
    <property type="match status" value="1"/>
</dbReference>
<keyword evidence="25" id="KW-1185">Reference proteome</keyword>
<dbReference type="InterPro" id="IPR006349">
    <property type="entry name" value="PGP_euk"/>
</dbReference>
<evidence type="ECO:0000256" key="10">
    <source>
        <dbReference type="ARBA" id="ARBA00022670"/>
    </source>
</evidence>
<dbReference type="InterPro" id="IPR023358">
    <property type="entry name" value="Peptidase_M18_dom2"/>
</dbReference>
<dbReference type="PRINTS" id="PR00932">
    <property type="entry name" value="AMINO1PTASE"/>
</dbReference>
<keyword evidence="10" id="KW-0645">Protease</keyword>
<keyword evidence="18" id="KW-0238">DNA-binding</keyword>
<keyword evidence="8" id="KW-0004">4Fe-4S</keyword>
<dbReference type="InterPro" id="IPR013785">
    <property type="entry name" value="Aldolase_TIM"/>
</dbReference>
<evidence type="ECO:0000313" key="25">
    <source>
        <dbReference type="Proteomes" id="UP000249619"/>
    </source>
</evidence>
<dbReference type="GO" id="GO:0008270">
    <property type="term" value="F:zinc ion binding"/>
    <property type="evidence" value="ECO:0007669"/>
    <property type="project" value="InterPro"/>
</dbReference>
<evidence type="ECO:0000256" key="4">
    <source>
        <dbReference type="ARBA" id="ARBA00008290"/>
    </source>
</evidence>
<feature type="domain" description="DNA primase large subunit C-terminal" evidence="23">
    <location>
        <begin position="1121"/>
        <end position="1255"/>
    </location>
</feature>
<keyword evidence="12" id="KW-0479">Metal-binding</keyword>
<comment type="catalytic activity">
    <reaction evidence="1">
        <text>Release of an N-terminal aspartate or glutamate from a peptide, with a preference for aspartate.</text>
        <dbReference type="EC" id="3.4.11.21"/>
    </reaction>
</comment>
<dbReference type="InterPro" id="IPR036412">
    <property type="entry name" value="HAD-like_sf"/>
</dbReference>
<evidence type="ECO:0000256" key="8">
    <source>
        <dbReference type="ARBA" id="ARBA00022485"/>
    </source>
</evidence>
<dbReference type="GO" id="GO:0016779">
    <property type="term" value="F:nucleotidyltransferase activity"/>
    <property type="evidence" value="ECO:0007669"/>
    <property type="project" value="UniProtKB-KW"/>
</dbReference>
<dbReference type="EC" id="3.1.3.41" evidence="20"/>
<reference evidence="25" key="1">
    <citation type="submission" date="2018-05" db="EMBL/GenBank/DDBJ databases">
        <title>Draft genome sequence of Stemphylium lycopersici strain CIDEFI 213.</title>
        <authorList>
            <person name="Medina R."/>
            <person name="Franco M.E.E."/>
            <person name="Lucentini C.G."/>
            <person name="Saparrat M.C.N."/>
            <person name="Balatti P.A."/>
        </authorList>
    </citation>
    <scope>NUCLEOTIDE SEQUENCE [LARGE SCALE GENOMIC DNA]</scope>
    <source>
        <strain evidence="25">CIDEFI 213</strain>
    </source>
</reference>
<dbReference type="NCBIfam" id="TIGR01460">
    <property type="entry name" value="HAD-SF-IIA"/>
    <property type="match status" value="1"/>
</dbReference>
<organism evidence="24 25">
    <name type="scientific">Stemphylium lycopersici</name>
    <name type="common">Tomato gray leaf spot disease fungus</name>
    <name type="synonym">Thyrospora lycopersici</name>
    <dbReference type="NCBI Taxonomy" id="183478"/>
    <lineage>
        <taxon>Eukaryota</taxon>
        <taxon>Fungi</taxon>
        <taxon>Dikarya</taxon>
        <taxon>Ascomycota</taxon>
        <taxon>Pezizomycotina</taxon>
        <taxon>Dothideomycetes</taxon>
        <taxon>Pleosporomycetidae</taxon>
        <taxon>Pleosporales</taxon>
        <taxon>Pleosporineae</taxon>
        <taxon>Pleosporaceae</taxon>
        <taxon>Stemphylium</taxon>
    </lineage>
</organism>
<dbReference type="SUPFAM" id="SSF101821">
    <property type="entry name" value="Aminopeptidase/glucanase lid domain"/>
    <property type="match status" value="1"/>
</dbReference>
<dbReference type="FunFam" id="3.40.50.1000:FF:000039">
    <property type="entry name" value="Phosphoglycolate phosphatase"/>
    <property type="match status" value="1"/>
</dbReference>
<dbReference type="Pfam" id="PF01116">
    <property type="entry name" value="F_bP_aldolase"/>
    <property type="match status" value="1"/>
</dbReference>
<gene>
    <name evidence="24" type="ORF">DDE83_006757</name>
</gene>
<dbReference type="InterPro" id="IPR016558">
    <property type="entry name" value="DNA_primase_lsu_euk"/>
</dbReference>
<keyword evidence="16" id="KW-0411">Iron-sulfur</keyword>
<dbReference type="InterPro" id="IPR006357">
    <property type="entry name" value="HAD-SF_hydro_IIA"/>
</dbReference>
<dbReference type="GO" id="GO:0070006">
    <property type="term" value="F:metalloaminopeptidase activity"/>
    <property type="evidence" value="ECO:0007669"/>
    <property type="project" value="TreeGrafter"/>
</dbReference>
<accession>A0A364MXY1</accession>
<dbReference type="CDD" id="cd07322">
    <property type="entry name" value="PriL_PriS_Eukaryotic"/>
    <property type="match status" value="1"/>
</dbReference>
<proteinExistence type="inferred from homology"/>
<dbReference type="SUPFAM" id="SSF56784">
    <property type="entry name" value="HAD-like"/>
    <property type="match status" value="1"/>
</dbReference>
<dbReference type="FunFam" id="1.20.930.80:FF:000003">
    <property type="entry name" value="DNA primase large subunit"/>
    <property type="match status" value="1"/>
</dbReference>
<dbReference type="SUPFAM" id="SSF53187">
    <property type="entry name" value="Zn-dependent exopeptidases"/>
    <property type="match status" value="1"/>
</dbReference>
<keyword evidence="24" id="KW-0808">Transferase</keyword>
<dbReference type="NCBIfam" id="NF002759">
    <property type="entry name" value="PRK02813.1"/>
    <property type="match status" value="1"/>
</dbReference>
<dbReference type="InterPro" id="IPR058560">
    <property type="entry name" value="DNA_primase_C"/>
</dbReference>
<dbReference type="GO" id="GO:0016832">
    <property type="term" value="F:aldehyde-lyase activity"/>
    <property type="evidence" value="ECO:0007669"/>
    <property type="project" value="InterPro"/>
</dbReference>
<evidence type="ECO:0000256" key="16">
    <source>
        <dbReference type="ARBA" id="ARBA00023014"/>
    </source>
</evidence>
<keyword evidence="11" id="KW-0235">DNA replication</keyword>
<dbReference type="STRING" id="183478.A0A364MXY1"/>
<dbReference type="GO" id="GO:0003677">
    <property type="term" value="F:DNA binding"/>
    <property type="evidence" value="ECO:0007669"/>
    <property type="project" value="UniProtKB-KW"/>
</dbReference>
<dbReference type="Pfam" id="PF02127">
    <property type="entry name" value="Peptidase_M18"/>
    <property type="match status" value="1"/>
</dbReference>
<dbReference type="CDD" id="cd05658">
    <property type="entry name" value="M18_DAP"/>
    <property type="match status" value="1"/>
</dbReference>
<evidence type="ECO:0000256" key="21">
    <source>
        <dbReference type="ARBA" id="ARBA00069197"/>
    </source>
</evidence>
<dbReference type="InterPro" id="IPR023214">
    <property type="entry name" value="HAD_sf"/>
</dbReference>
<dbReference type="Proteomes" id="UP000249619">
    <property type="component" value="Unassembled WGS sequence"/>
</dbReference>
<dbReference type="GO" id="GO:0005975">
    <property type="term" value="P:carbohydrate metabolic process"/>
    <property type="evidence" value="ECO:0007669"/>
    <property type="project" value="InterPro"/>
</dbReference>
<evidence type="ECO:0000256" key="13">
    <source>
        <dbReference type="ARBA" id="ARBA00022801"/>
    </source>
</evidence>
<dbReference type="FunFam" id="2.30.250.10:FF:000001">
    <property type="entry name" value="Aspartyl aminopeptidase 1"/>
    <property type="match status" value="1"/>
</dbReference>
<dbReference type="Gene3D" id="3.40.630.10">
    <property type="entry name" value="Zn peptidases"/>
    <property type="match status" value="1"/>
</dbReference>
<dbReference type="PANTHER" id="PTHR28570">
    <property type="entry name" value="ASPARTYL AMINOPEPTIDASE"/>
    <property type="match status" value="1"/>
</dbReference>
<evidence type="ECO:0000256" key="22">
    <source>
        <dbReference type="SAM" id="MobiDB-lite"/>
    </source>
</evidence>
<keyword evidence="7 24" id="KW-0031">Aminopeptidase</keyword>
<evidence type="ECO:0000256" key="9">
    <source>
        <dbReference type="ARBA" id="ARBA00022515"/>
    </source>
</evidence>
<dbReference type="InterPro" id="IPR001948">
    <property type="entry name" value="Peptidase_M18"/>
</dbReference>
<comment type="cofactor">
    <cofactor evidence="2">
        <name>Zn(2+)</name>
        <dbReference type="ChEBI" id="CHEBI:29105"/>
    </cofactor>
</comment>
<evidence type="ECO:0000256" key="5">
    <source>
        <dbReference type="ARBA" id="ARBA00010564"/>
    </source>
</evidence>
<keyword evidence="15" id="KW-0408">Iron</keyword>
<comment type="cofactor">
    <cofactor evidence="3">
        <name>[4Fe-4S] cluster</name>
        <dbReference type="ChEBI" id="CHEBI:49883"/>
    </cofactor>
</comment>
<dbReference type="Gene3D" id="2.30.250.10">
    <property type="entry name" value="Aminopeptidase i, Domain 2"/>
    <property type="match status" value="1"/>
</dbReference>
<evidence type="ECO:0000256" key="11">
    <source>
        <dbReference type="ARBA" id="ARBA00022705"/>
    </source>
</evidence>
<dbReference type="GO" id="GO:0006508">
    <property type="term" value="P:proteolysis"/>
    <property type="evidence" value="ECO:0007669"/>
    <property type="project" value="UniProtKB-KW"/>
</dbReference>
<comment type="similarity">
    <text evidence="5">Belongs to the eukaryotic-type primase large subunit family.</text>
</comment>
<feature type="compositionally biased region" description="Basic and acidic residues" evidence="22">
    <location>
        <begin position="191"/>
        <end position="200"/>
    </location>
</feature>
<keyword evidence="24" id="KW-0548">Nucleotidyltransferase</keyword>
<dbReference type="Pfam" id="PF13344">
    <property type="entry name" value="Hydrolase_6"/>
    <property type="match status" value="1"/>
</dbReference>
<evidence type="ECO:0000256" key="19">
    <source>
        <dbReference type="ARBA" id="ARBA00050247"/>
    </source>
</evidence>
<dbReference type="CDD" id="cd00947">
    <property type="entry name" value="TBP_aldolase_IIB"/>
    <property type="match status" value="1"/>
</dbReference>
<evidence type="ECO:0000256" key="6">
    <source>
        <dbReference type="ARBA" id="ARBA00011965"/>
    </source>
</evidence>
<evidence type="ECO:0000256" key="18">
    <source>
        <dbReference type="ARBA" id="ARBA00023125"/>
    </source>
</evidence>
<dbReference type="EMBL" id="QGDH01000109">
    <property type="protein sequence ID" value="RAR06817.1"/>
    <property type="molecule type" value="Genomic_DNA"/>
</dbReference>
<dbReference type="PANTHER" id="PTHR28570:SF3">
    <property type="entry name" value="ASPARTYL AMINOPEPTIDASE"/>
    <property type="match status" value="1"/>
</dbReference>
<dbReference type="Gene3D" id="3.20.20.70">
    <property type="entry name" value="Aldolase class I"/>
    <property type="match status" value="1"/>
</dbReference>
<dbReference type="EC" id="3.4.11.21" evidence="6"/>
<dbReference type="GO" id="GO:0000324">
    <property type="term" value="C:fungal-type vacuole"/>
    <property type="evidence" value="ECO:0007669"/>
    <property type="project" value="TreeGrafter"/>
</dbReference>
<name>A0A364MXY1_STELY</name>
<evidence type="ECO:0000259" key="23">
    <source>
        <dbReference type="Pfam" id="PF04104"/>
    </source>
</evidence>
<evidence type="ECO:0000256" key="14">
    <source>
        <dbReference type="ARBA" id="ARBA00022833"/>
    </source>
</evidence>